<protein>
    <submittedName>
        <fullName evidence="2">Transcriptional regulator</fullName>
    </submittedName>
</protein>
<dbReference type="HOGENOM" id="CLU_116286_0_0_6"/>
<dbReference type="GO" id="GO:0003677">
    <property type="term" value="F:DNA binding"/>
    <property type="evidence" value="ECO:0007669"/>
    <property type="project" value="InterPro"/>
</dbReference>
<name>W0LCD1_9GAMM</name>
<evidence type="ECO:0000313" key="2">
    <source>
        <dbReference type="EMBL" id="AHG19630.1"/>
    </source>
</evidence>
<dbReference type="OrthoDB" id="5862269at2"/>
<organism evidence="2 3">
    <name type="scientific">Chania multitudinisentens RB-25</name>
    <dbReference type="NCBI Taxonomy" id="1441930"/>
    <lineage>
        <taxon>Bacteria</taxon>
        <taxon>Pseudomonadati</taxon>
        <taxon>Pseudomonadota</taxon>
        <taxon>Gammaproteobacteria</taxon>
        <taxon>Enterobacterales</taxon>
        <taxon>Yersiniaceae</taxon>
        <taxon>Chania</taxon>
    </lineage>
</organism>
<dbReference type="Pfam" id="PF13443">
    <property type="entry name" value="HTH_26"/>
    <property type="match status" value="1"/>
</dbReference>
<dbReference type="KEGG" id="sfo:Z042_08365"/>
<dbReference type="Gene3D" id="1.10.260.40">
    <property type="entry name" value="lambda repressor-like DNA-binding domains"/>
    <property type="match status" value="1"/>
</dbReference>
<reference evidence="2 3" key="2">
    <citation type="submission" date="2015-03" db="EMBL/GenBank/DDBJ databases">
        <authorList>
            <person name="Chan K.-G."/>
        </authorList>
    </citation>
    <scope>NUCLEOTIDE SEQUENCE [LARGE SCALE GENOMIC DNA]</scope>
    <source>
        <strain evidence="2 3">RB-25</strain>
    </source>
</reference>
<dbReference type="PATRIC" id="fig|1441930.4.peg.1666"/>
<keyword evidence="3" id="KW-1185">Reference proteome</keyword>
<dbReference type="SMART" id="SM00530">
    <property type="entry name" value="HTH_XRE"/>
    <property type="match status" value="1"/>
</dbReference>
<dbReference type="InterPro" id="IPR001387">
    <property type="entry name" value="Cro/C1-type_HTH"/>
</dbReference>
<dbReference type="eggNOG" id="COG3655">
    <property type="taxonomic scope" value="Bacteria"/>
</dbReference>
<dbReference type="EMBL" id="CP007044">
    <property type="protein sequence ID" value="AHG19630.1"/>
    <property type="molecule type" value="Genomic_DNA"/>
</dbReference>
<evidence type="ECO:0000313" key="3">
    <source>
        <dbReference type="Proteomes" id="UP000019030"/>
    </source>
</evidence>
<reference evidence="2 3" key="1">
    <citation type="submission" date="2014-01" db="EMBL/GenBank/DDBJ databases">
        <title>Isolation of Serratia multitudinisentens RB-25 from Ex-Landfill site.</title>
        <authorList>
            <person name="Robson E.H.J."/>
        </authorList>
    </citation>
    <scope>NUCLEOTIDE SEQUENCE [LARGE SCALE GENOMIC DNA]</scope>
    <source>
        <strain evidence="2 3">RB-25</strain>
    </source>
</reference>
<dbReference type="SUPFAM" id="SSF47413">
    <property type="entry name" value="lambda repressor-like DNA-binding domains"/>
    <property type="match status" value="1"/>
</dbReference>
<dbReference type="STRING" id="1441930.Z042_08365"/>
<sequence>MKVSGLQRKENIINNIEYIIKSRGETKLSFANRTGVTRATLYKILEGKVNNVQHSTVTRIADFFGVPCDIIENSDLENIELIEKTLSPEGDKNPAAIPVIPQSEIMLCFEHRIGSLVTQYPVTWYFGDVSNMIALRVEKNMNNIFFPGDILIIRRKVFPSSKQIALFYSKEKGIYFKQNNQAVNEMPQAGERLLGAVIEERIQSN</sequence>
<dbReference type="InterPro" id="IPR010982">
    <property type="entry name" value="Lambda_DNA-bd_dom_sf"/>
</dbReference>
<proteinExistence type="predicted"/>
<dbReference type="RefSeq" id="WP_024911242.1">
    <property type="nucleotide sequence ID" value="NZ_CP007044.2"/>
</dbReference>
<accession>W0LCD1</accession>
<gene>
    <name evidence="2" type="ORF">Z042_08365</name>
</gene>
<dbReference type="AlphaFoldDB" id="W0LCD1"/>
<dbReference type="PROSITE" id="PS50943">
    <property type="entry name" value="HTH_CROC1"/>
    <property type="match status" value="1"/>
</dbReference>
<feature type="domain" description="HTH cro/C1-type" evidence="1">
    <location>
        <begin position="16"/>
        <end position="71"/>
    </location>
</feature>
<evidence type="ECO:0000259" key="1">
    <source>
        <dbReference type="PROSITE" id="PS50943"/>
    </source>
</evidence>
<dbReference type="Proteomes" id="UP000019030">
    <property type="component" value="Chromosome"/>
</dbReference>